<organism evidence="2 3">
    <name type="scientific">Hyaloscypha hepaticicola</name>
    <dbReference type="NCBI Taxonomy" id="2082293"/>
    <lineage>
        <taxon>Eukaryota</taxon>
        <taxon>Fungi</taxon>
        <taxon>Dikarya</taxon>
        <taxon>Ascomycota</taxon>
        <taxon>Pezizomycotina</taxon>
        <taxon>Leotiomycetes</taxon>
        <taxon>Helotiales</taxon>
        <taxon>Hyaloscyphaceae</taxon>
        <taxon>Hyaloscypha</taxon>
    </lineage>
</organism>
<evidence type="ECO:0000256" key="1">
    <source>
        <dbReference type="SAM" id="MobiDB-lite"/>
    </source>
</evidence>
<dbReference type="InterPro" id="IPR021487">
    <property type="entry name" value="DUF3140"/>
</dbReference>
<reference evidence="2 3" key="1">
    <citation type="submission" date="2016-05" db="EMBL/GenBank/DDBJ databases">
        <title>A degradative enzymes factory behind the ericoid mycorrhizal symbiosis.</title>
        <authorList>
            <consortium name="DOE Joint Genome Institute"/>
            <person name="Martino E."/>
            <person name="Morin E."/>
            <person name="Grelet G."/>
            <person name="Kuo A."/>
            <person name="Kohler A."/>
            <person name="Daghino S."/>
            <person name="Barry K."/>
            <person name="Choi C."/>
            <person name="Cichocki N."/>
            <person name="Clum A."/>
            <person name="Copeland A."/>
            <person name="Hainaut M."/>
            <person name="Haridas S."/>
            <person name="Labutti K."/>
            <person name="Lindquist E."/>
            <person name="Lipzen A."/>
            <person name="Khouja H.-R."/>
            <person name="Murat C."/>
            <person name="Ohm R."/>
            <person name="Olson A."/>
            <person name="Spatafora J."/>
            <person name="Veneault-Fourrey C."/>
            <person name="Henrissat B."/>
            <person name="Grigoriev I."/>
            <person name="Martin F."/>
            <person name="Perotto S."/>
        </authorList>
    </citation>
    <scope>NUCLEOTIDE SEQUENCE [LARGE SCALE GENOMIC DNA]</scope>
    <source>
        <strain evidence="2 3">UAMH 7357</strain>
    </source>
</reference>
<dbReference type="PANTHER" id="PTHR40630:SF1">
    <property type="entry name" value="DNA-BINDING PROTEIN"/>
    <property type="match status" value="1"/>
</dbReference>
<keyword evidence="3" id="KW-1185">Reference proteome</keyword>
<feature type="region of interest" description="Disordered" evidence="1">
    <location>
        <begin position="27"/>
        <end position="84"/>
    </location>
</feature>
<dbReference type="PANTHER" id="PTHR40630">
    <property type="entry name" value="POSSIBLE DNA-BINDING PROTEIN"/>
    <property type="match status" value="1"/>
</dbReference>
<dbReference type="STRING" id="1745343.A0A2J6PQU3"/>
<gene>
    <name evidence="2" type="ORF">NA56DRAFT_708905</name>
</gene>
<dbReference type="OrthoDB" id="2131339at2759"/>
<dbReference type="Pfam" id="PF11338">
    <property type="entry name" value="DUF3140"/>
    <property type="match status" value="1"/>
</dbReference>
<dbReference type="AlphaFoldDB" id="A0A2J6PQU3"/>
<feature type="compositionally biased region" description="Basic and acidic residues" evidence="1">
    <location>
        <begin position="38"/>
        <end position="67"/>
    </location>
</feature>
<dbReference type="Proteomes" id="UP000235672">
    <property type="component" value="Unassembled WGS sequence"/>
</dbReference>
<sequence>MVKDSETVIQEFNELVNMSASDLETWLKSEDSTSSGWSKEDGSETIGHESGRKVIEILKKNPERDPEGYDEGNAGGDGEEGHYE</sequence>
<proteinExistence type="predicted"/>
<evidence type="ECO:0008006" key="4">
    <source>
        <dbReference type="Google" id="ProtNLM"/>
    </source>
</evidence>
<accession>A0A2J6PQU3</accession>
<evidence type="ECO:0000313" key="3">
    <source>
        <dbReference type="Proteomes" id="UP000235672"/>
    </source>
</evidence>
<dbReference type="EMBL" id="KZ613506">
    <property type="protein sequence ID" value="PMD16351.1"/>
    <property type="molecule type" value="Genomic_DNA"/>
</dbReference>
<protein>
    <recommendedName>
        <fullName evidence="4">DUF3140 domain-containing protein</fullName>
    </recommendedName>
</protein>
<name>A0A2J6PQU3_9HELO</name>
<evidence type="ECO:0000313" key="2">
    <source>
        <dbReference type="EMBL" id="PMD16351.1"/>
    </source>
</evidence>